<comment type="caution">
    <text evidence="2">The sequence shown here is derived from an EMBL/GenBank/DDBJ whole genome shotgun (WGS) entry which is preliminary data.</text>
</comment>
<evidence type="ECO:0000313" key="2">
    <source>
        <dbReference type="EMBL" id="CAK0885107.1"/>
    </source>
</evidence>
<feature type="compositionally biased region" description="Basic and acidic residues" evidence="1">
    <location>
        <begin position="40"/>
        <end position="58"/>
    </location>
</feature>
<organism evidence="2 3">
    <name type="scientific">Prorocentrum cordatum</name>
    <dbReference type="NCBI Taxonomy" id="2364126"/>
    <lineage>
        <taxon>Eukaryota</taxon>
        <taxon>Sar</taxon>
        <taxon>Alveolata</taxon>
        <taxon>Dinophyceae</taxon>
        <taxon>Prorocentrales</taxon>
        <taxon>Prorocentraceae</taxon>
        <taxon>Prorocentrum</taxon>
    </lineage>
</organism>
<reference evidence="2" key="1">
    <citation type="submission" date="2023-10" db="EMBL/GenBank/DDBJ databases">
        <authorList>
            <person name="Chen Y."/>
            <person name="Shah S."/>
            <person name="Dougan E. K."/>
            <person name="Thang M."/>
            <person name="Chan C."/>
        </authorList>
    </citation>
    <scope>NUCLEOTIDE SEQUENCE [LARGE SCALE GENOMIC DNA]</scope>
</reference>
<sequence>MGPGPGGRGAGKKNTEGTPSILQLRNRGHGLGWKPGQEAAAEKGGKDVREEGRAEDTGEHSLWTWAALLRCCRLNLTCRSCRRCKPLSRLHTRSVAERGL</sequence>
<dbReference type="EMBL" id="CAUYUJ010018626">
    <property type="protein sequence ID" value="CAK0885107.1"/>
    <property type="molecule type" value="Genomic_DNA"/>
</dbReference>
<evidence type="ECO:0000256" key="1">
    <source>
        <dbReference type="SAM" id="MobiDB-lite"/>
    </source>
</evidence>
<protein>
    <recommendedName>
        <fullName evidence="4">G-patch domain-containing protein</fullName>
    </recommendedName>
</protein>
<gene>
    <name evidence="2" type="ORF">PCOR1329_LOCUS66814</name>
</gene>
<keyword evidence="3" id="KW-1185">Reference proteome</keyword>
<feature type="region of interest" description="Disordered" evidence="1">
    <location>
        <begin position="1"/>
        <end position="58"/>
    </location>
</feature>
<evidence type="ECO:0008006" key="4">
    <source>
        <dbReference type="Google" id="ProtNLM"/>
    </source>
</evidence>
<evidence type="ECO:0000313" key="3">
    <source>
        <dbReference type="Proteomes" id="UP001189429"/>
    </source>
</evidence>
<proteinExistence type="predicted"/>
<accession>A0ABN9WII9</accession>
<dbReference type="Proteomes" id="UP001189429">
    <property type="component" value="Unassembled WGS sequence"/>
</dbReference>
<name>A0ABN9WII9_9DINO</name>